<keyword evidence="7" id="KW-0009">Actin-binding</keyword>
<proteinExistence type="predicted"/>
<feature type="transmembrane region" description="Helical" evidence="12">
    <location>
        <begin position="957"/>
        <end position="976"/>
    </location>
</feature>
<dbReference type="CDD" id="cd21191">
    <property type="entry name" value="CH_CLMN_rpt1"/>
    <property type="match status" value="1"/>
</dbReference>
<comment type="subcellular location">
    <subcellularLocation>
        <location evidence="1">Membrane</location>
        <topology evidence="1">Single-pass type IV membrane protein</topology>
    </subcellularLocation>
</comment>
<dbReference type="GO" id="GO:0005737">
    <property type="term" value="C:cytoplasm"/>
    <property type="evidence" value="ECO:0007669"/>
    <property type="project" value="TreeGrafter"/>
</dbReference>
<feature type="domain" description="Calponin-homology (CH)" evidence="13">
    <location>
        <begin position="132"/>
        <end position="239"/>
    </location>
</feature>
<dbReference type="GO" id="GO:0051015">
    <property type="term" value="F:actin filament binding"/>
    <property type="evidence" value="ECO:0007669"/>
    <property type="project" value="TreeGrafter"/>
</dbReference>
<feature type="region of interest" description="Disordered" evidence="11">
    <location>
        <begin position="32"/>
        <end position="65"/>
    </location>
</feature>
<dbReference type="InterPro" id="IPR001715">
    <property type="entry name" value="CH_dom"/>
</dbReference>
<feature type="region of interest" description="Disordered" evidence="11">
    <location>
        <begin position="672"/>
        <end position="704"/>
    </location>
</feature>
<feature type="region of interest" description="Disordered" evidence="11">
    <location>
        <begin position="495"/>
        <end position="514"/>
    </location>
</feature>
<evidence type="ECO:0000256" key="7">
    <source>
        <dbReference type="ARBA" id="ARBA00023203"/>
    </source>
</evidence>
<dbReference type="InterPro" id="IPR052403">
    <property type="entry name" value="LINC-complex_assoc"/>
</dbReference>
<feature type="compositionally biased region" description="Basic and acidic residues" evidence="11">
    <location>
        <begin position="586"/>
        <end position="596"/>
    </location>
</feature>
<evidence type="ECO:0000256" key="9">
    <source>
        <dbReference type="ARBA" id="ARBA00082870"/>
    </source>
</evidence>
<dbReference type="OMA" id="PERYHYP"/>
<dbReference type="CDD" id="cd21245">
    <property type="entry name" value="CH_CLMN_rpt2"/>
    <property type="match status" value="1"/>
</dbReference>
<gene>
    <name evidence="14" type="ORF">XELAEV_18039581mg</name>
</gene>
<feature type="region of interest" description="Disordered" evidence="11">
    <location>
        <begin position="257"/>
        <end position="280"/>
    </location>
</feature>
<dbReference type="InterPro" id="IPR036872">
    <property type="entry name" value="CH_dom_sf"/>
</dbReference>
<dbReference type="GO" id="GO:0034993">
    <property type="term" value="C:meiotic nuclear membrane microtubule tethering complex"/>
    <property type="evidence" value="ECO:0007669"/>
    <property type="project" value="TreeGrafter"/>
</dbReference>
<evidence type="ECO:0000256" key="8">
    <source>
        <dbReference type="ARBA" id="ARBA00070333"/>
    </source>
</evidence>
<evidence type="ECO:0000313" key="15">
    <source>
        <dbReference type="Proteomes" id="UP000694892"/>
    </source>
</evidence>
<feature type="region of interest" description="Disordered" evidence="11">
    <location>
        <begin position="805"/>
        <end position="846"/>
    </location>
</feature>
<keyword evidence="6 12" id="KW-0472">Membrane</keyword>
<name>A0A974H814_XENLA</name>
<dbReference type="GO" id="GO:0005640">
    <property type="term" value="C:nuclear outer membrane"/>
    <property type="evidence" value="ECO:0007669"/>
    <property type="project" value="TreeGrafter"/>
</dbReference>
<dbReference type="EMBL" id="CM004480">
    <property type="protein sequence ID" value="OCT68282.1"/>
    <property type="molecule type" value="Genomic_DNA"/>
</dbReference>
<dbReference type="FunFam" id="1.10.418.10:FF:000057">
    <property type="entry name" value="Calmin"/>
    <property type="match status" value="1"/>
</dbReference>
<keyword evidence="4" id="KW-0677">Repeat</keyword>
<evidence type="ECO:0000313" key="14">
    <source>
        <dbReference type="EMBL" id="OCT68282.1"/>
    </source>
</evidence>
<evidence type="ECO:0000256" key="5">
    <source>
        <dbReference type="ARBA" id="ARBA00022989"/>
    </source>
</evidence>
<organism evidence="14 15">
    <name type="scientific">Xenopus laevis</name>
    <name type="common">African clawed frog</name>
    <dbReference type="NCBI Taxonomy" id="8355"/>
    <lineage>
        <taxon>Eukaryota</taxon>
        <taxon>Metazoa</taxon>
        <taxon>Chordata</taxon>
        <taxon>Craniata</taxon>
        <taxon>Vertebrata</taxon>
        <taxon>Euteleostomi</taxon>
        <taxon>Amphibia</taxon>
        <taxon>Batrachia</taxon>
        <taxon>Anura</taxon>
        <taxon>Pipoidea</taxon>
        <taxon>Pipidae</taxon>
        <taxon>Xenopodinae</taxon>
        <taxon>Xenopus</taxon>
        <taxon>Xenopus</taxon>
    </lineage>
</organism>
<evidence type="ECO:0000256" key="3">
    <source>
        <dbReference type="ARBA" id="ARBA00022692"/>
    </source>
</evidence>
<evidence type="ECO:0000256" key="10">
    <source>
        <dbReference type="SAM" id="Coils"/>
    </source>
</evidence>
<dbReference type="InterPro" id="IPR001589">
    <property type="entry name" value="Actinin_actin-bd_CS"/>
</dbReference>
<dbReference type="SUPFAM" id="SSF47576">
    <property type="entry name" value="Calponin-homology domain, CH-domain"/>
    <property type="match status" value="1"/>
</dbReference>
<dbReference type="GO" id="GO:0007097">
    <property type="term" value="P:nuclear migration"/>
    <property type="evidence" value="ECO:0007669"/>
    <property type="project" value="TreeGrafter"/>
</dbReference>
<dbReference type="FunFam" id="1.10.418.10:FF:000063">
    <property type="entry name" value="Calmin"/>
    <property type="match status" value="1"/>
</dbReference>
<feature type="region of interest" description="Disordered" evidence="11">
    <location>
        <begin position="586"/>
        <end position="617"/>
    </location>
</feature>
<feature type="compositionally biased region" description="Polar residues" evidence="11">
    <location>
        <begin position="50"/>
        <end position="60"/>
    </location>
</feature>
<dbReference type="Gene3D" id="1.10.418.10">
    <property type="entry name" value="Calponin-like domain"/>
    <property type="match status" value="2"/>
</dbReference>
<protein>
    <recommendedName>
        <fullName evidence="8">Calmin</fullName>
    </recommendedName>
    <alternativeName>
        <fullName evidence="9">Calponin-like transmembrane domain protein</fullName>
    </alternativeName>
</protein>
<evidence type="ECO:0000256" key="11">
    <source>
        <dbReference type="SAM" id="MobiDB-lite"/>
    </source>
</evidence>
<evidence type="ECO:0000256" key="12">
    <source>
        <dbReference type="SAM" id="Phobius"/>
    </source>
</evidence>
<feature type="coiled-coil region" evidence="10">
    <location>
        <begin position="850"/>
        <end position="877"/>
    </location>
</feature>
<accession>A0A974H814</accession>
<feature type="compositionally biased region" description="Basic and acidic residues" evidence="11">
    <location>
        <begin position="672"/>
        <end position="681"/>
    </location>
</feature>
<evidence type="ECO:0000256" key="6">
    <source>
        <dbReference type="ARBA" id="ARBA00023136"/>
    </source>
</evidence>
<dbReference type="SMART" id="SM00033">
    <property type="entry name" value="CH"/>
    <property type="match status" value="2"/>
</dbReference>
<dbReference type="Pfam" id="PF00307">
    <property type="entry name" value="CH"/>
    <property type="match status" value="2"/>
</dbReference>
<reference evidence="15" key="1">
    <citation type="journal article" date="2016" name="Nature">
        <title>Genome evolution in the allotetraploid frog Xenopus laevis.</title>
        <authorList>
            <person name="Session A.M."/>
            <person name="Uno Y."/>
            <person name="Kwon T."/>
            <person name="Chapman J.A."/>
            <person name="Toyoda A."/>
            <person name="Takahashi S."/>
            <person name="Fukui A."/>
            <person name="Hikosaka A."/>
            <person name="Suzuki A."/>
            <person name="Kondo M."/>
            <person name="van Heeringen S.J."/>
            <person name="Quigley I."/>
            <person name="Heinz S."/>
            <person name="Ogino H."/>
            <person name="Ochi H."/>
            <person name="Hellsten U."/>
            <person name="Lyons J.B."/>
            <person name="Simakov O."/>
            <person name="Putnam N."/>
            <person name="Stites J."/>
            <person name="Kuroki Y."/>
            <person name="Tanaka T."/>
            <person name="Michiue T."/>
            <person name="Watanabe M."/>
            <person name="Bogdanovic O."/>
            <person name="Lister R."/>
            <person name="Georgiou G."/>
            <person name="Paranjpe S.S."/>
            <person name="van Kruijsbergen I."/>
            <person name="Shu S."/>
            <person name="Carlson J."/>
            <person name="Kinoshita T."/>
            <person name="Ohta Y."/>
            <person name="Mawaribuchi S."/>
            <person name="Jenkins J."/>
            <person name="Grimwood J."/>
            <person name="Schmutz J."/>
            <person name="Mitros T."/>
            <person name="Mozaffari S.V."/>
            <person name="Suzuki Y."/>
            <person name="Haramoto Y."/>
            <person name="Yamamoto T.S."/>
            <person name="Takagi C."/>
            <person name="Heald R."/>
            <person name="Miller K."/>
            <person name="Haudenschild C."/>
            <person name="Kitzman J."/>
            <person name="Nakayama T."/>
            <person name="Izutsu Y."/>
            <person name="Robert J."/>
            <person name="Fortriede J."/>
            <person name="Burns K."/>
            <person name="Lotay V."/>
            <person name="Karimi K."/>
            <person name="Yasuoka Y."/>
            <person name="Dichmann D.S."/>
            <person name="Flajnik M.F."/>
            <person name="Houston D.W."/>
            <person name="Shendure J."/>
            <person name="DuPasquier L."/>
            <person name="Vize P.D."/>
            <person name="Zorn A.M."/>
            <person name="Ito M."/>
            <person name="Marcotte E.M."/>
            <person name="Wallingford J.B."/>
            <person name="Ito Y."/>
            <person name="Asashima M."/>
            <person name="Ueno N."/>
            <person name="Matsuda Y."/>
            <person name="Veenstra G.J."/>
            <person name="Fujiyama A."/>
            <person name="Harland R.M."/>
            <person name="Taira M."/>
            <person name="Rokhsar D.S."/>
        </authorList>
    </citation>
    <scope>NUCLEOTIDE SEQUENCE [LARGE SCALE GENOMIC DNA]</scope>
    <source>
        <strain evidence="15">J</strain>
    </source>
</reference>
<evidence type="ECO:0000256" key="4">
    <source>
        <dbReference type="ARBA" id="ARBA00022737"/>
    </source>
</evidence>
<dbReference type="AlphaFoldDB" id="A0A974H814"/>
<evidence type="ECO:0000259" key="13">
    <source>
        <dbReference type="PROSITE" id="PS50021"/>
    </source>
</evidence>
<sequence>MWHGVGDAGEECARDWEQVSVRRWEYGSSRRGAGATDVERRADTPEDTITPRNHSSTIASGSRGGRVAEHVEGFNTSSANLPGLWLRFVSGLPLCPSAPPMAGHEWDWFQREELIGQISDIRVQNLQVERENVQKRTFTRWINLHLEKCNPPIEVKDLFIDIQDGKILMALLEVLTGQSLLQVHKPSSHRIFRLNNIAKALKFLEDSNVKLVSIDAAEIADGNPSLVLGLIWNIILFLQIKELTGNLNRMSSSSSLSSLPSGLDSDSSHSSTPSTEKSLSVSIKDQRKAIKALLNWVQQRTRKYGVAVQDFASSWKSGLAFLALIKAIDSRLVDIKQALDKSARENLEDAFRIAQEQLSVPRLLEPEDVMVDSPDEQSIMTYVTQFLEHFPELDAEDFCDRLDSLPVESTFVHYKDGPAEEESKIITLNEESDIQSEIHSPVTHPERYHYPEELIAEYFHSDSQRKINDWSQSMSEHNPSSKGVSTRESYSILGQEVNPSDHSDSSMESPSEEFSGIDVTTEDNFIQPSLVLNGSHAKNLSSSNENCPVFASDKLYKTITNNSFKIVNNIDLDPFSSIDVCTATDKEPTSLSKESKNTYSDTETYQGKAPVEGTSEVSTNGNVLSPEHNNNVEDACKYVPHYLAHPKNATRSNYSKQMTVFKSYSAVADKGKGKSINEGHSVDSIADTNEQSLPTEKQEEPDTIDKADSSMISVIPHNLFYYPHYSVPIVEVLHAFAENSPGAPISSTITSSFPQENDHDVIESYNQDYMQTCNNEFNSGFVDGAHDLSHSHITSELSKITNLRASNESSAQKPSQIQTRNSAMEPSHTEDTQSRGGGQKEAAEKDVKSFMKLSSQKAELEEDFLQIEDKLDATKLKLKEENHKVIGPPREIENDTSVCHRRKDCVSGEKNLGTLLDPTPKKNKEQQENISCKKIADTCLAEKASARSADAPSSKPFLNIYTTILLWLFLYCILILPELDMRKVTFFANNK</sequence>
<dbReference type="InterPro" id="IPR047826">
    <property type="entry name" value="CLMN_CH_second"/>
</dbReference>
<evidence type="ECO:0000256" key="2">
    <source>
        <dbReference type="ARBA" id="ARBA00022553"/>
    </source>
</evidence>
<keyword evidence="5 12" id="KW-1133">Transmembrane helix</keyword>
<feature type="region of interest" description="Disordered" evidence="11">
    <location>
        <begin position="469"/>
        <end position="489"/>
    </location>
</feature>
<keyword evidence="10" id="KW-0175">Coiled coil</keyword>
<feature type="domain" description="Calponin-homology (CH)" evidence="13">
    <location>
        <begin position="287"/>
        <end position="391"/>
    </location>
</feature>
<keyword evidence="3 12" id="KW-0812">Transmembrane</keyword>
<dbReference type="PANTHER" id="PTHR47535:SF7">
    <property type="entry name" value="CALMIN"/>
    <property type="match status" value="1"/>
</dbReference>
<feature type="compositionally biased region" description="Polar residues" evidence="11">
    <location>
        <begin position="686"/>
        <end position="695"/>
    </location>
</feature>
<dbReference type="Proteomes" id="UP000694892">
    <property type="component" value="Chromosome 8L"/>
</dbReference>
<feature type="compositionally biased region" description="Polar residues" evidence="11">
    <location>
        <begin position="805"/>
        <end position="824"/>
    </location>
</feature>
<evidence type="ECO:0000256" key="1">
    <source>
        <dbReference type="ARBA" id="ARBA00004211"/>
    </source>
</evidence>
<dbReference type="InterPro" id="IPR047827">
    <property type="entry name" value="CLMN_CH_first"/>
</dbReference>
<dbReference type="PROSITE" id="PS00019">
    <property type="entry name" value="ACTININ_1"/>
    <property type="match status" value="1"/>
</dbReference>
<keyword evidence="2" id="KW-0597">Phosphoprotein</keyword>
<dbReference type="PROSITE" id="PS50021">
    <property type="entry name" value="CH"/>
    <property type="match status" value="2"/>
</dbReference>
<dbReference type="PANTHER" id="PTHR47535">
    <property type="entry name" value="MUSCLE-SPECIFIC PROTEIN 300 KDA, ISOFORM G"/>
    <property type="match status" value="1"/>
</dbReference>
<dbReference type="PROSITE" id="PS00020">
    <property type="entry name" value="ACTININ_2"/>
    <property type="match status" value="1"/>
</dbReference>